<protein>
    <submittedName>
        <fullName evidence="1">Uncharacterized protein</fullName>
    </submittedName>
</protein>
<accession>A0A0E9TMI2</accession>
<sequence length="85" mass="9127">MKSGWASTPPRSNNLFLSLCQPLTRSSNTPLIRTVSHTKLGELRVLPLYNRSGSSGTMWSAGVIGVPGKTERLCQQKAPCGLNGN</sequence>
<reference evidence="1" key="2">
    <citation type="journal article" date="2015" name="Fish Shellfish Immunol.">
        <title>Early steps in the European eel (Anguilla anguilla)-Vibrio vulnificus interaction in the gills: Role of the RtxA13 toxin.</title>
        <authorList>
            <person name="Callol A."/>
            <person name="Pajuelo D."/>
            <person name="Ebbesson L."/>
            <person name="Teles M."/>
            <person name="MacKenzie S."/>
            <person name="Amaro C."/>
        </authorList>
    </citation>
    <scope>NUCLEOTIDE SEQUENCE</scope>
</reference>
<reference evidence="1" key="1">
    <citation type="submission" date="2014-11" db="EMBL/GenBank/DDBJ databases">
        <authorList>
            <person name="Amaro Gonzalez C."/>
        </authorList>
    </citation>
    <scope>NUCLEOTIDE SEQUENCE</scope>
</reference>
<name>A0A0E9TMI2_ANGAN</name>
<proteinExistence type="predicted"/>
<organism evidence="1">
    <name type="scientific">Anguilla anguilla</name>
    <name type="common">European freshwater eel</name>
    <name type="synonym">Muraena anguilla</name>
    <dbReference type="NCBI Taxonomy" id="7936"/>
    <lineage>
        <taxon>Eukaryota</taxon>
        <taxon>Metazoa</taxon>
        <taxon>Chordata</taxon>
        <taxon>Craniata</taxon>
        <taxon>Vertebrata</taxon>
        <taxon>Euteleostomi</taxon>
        <taxon>Actinopterygii</taxon>
        <taxon>Neopterygii</taxon>
        <taxon>Teleostei</taxon>
        <taxon>Anguilliformes</taxon>
        <taxon>Anguillidae</taxon>
        <taxon>Anguilla</taxon>
    </lineage>
</organism>
<dbReference type="AlphaFoldDB" id="A0A0E9TMI2"/>
<dbReference type="EMBL" id="GBXM01053698">
    <property type="protein sequence ID" value="JAH54879.1"/>
    <property type="molecule type" value="Transcribed_RNA"/>
</dbReference>
<evidence type="ECO:0000313" key="1">
    <source>
        <dbReference type="EMBL" id="JAH54879.1"/>
    </source>
</evidence>